<name>A0ABT6NL38_9BACT</name>
<feature type="compositionally biased region" description="Low complexity" evidence="1">
    <location>
        <begin position="134"/>
        <end position="143"/>
    </location>
</feature>
<accession>A0ABT6NL38</accession>
<dbReference type="Proteomes" id="UP001160301">
    <property type="component" value="Unassembled WGS sequence"/>
</dbReference>
<keyword evidence="3" id="KW-1185">Reference proteome</keyword>
<feature type="compositionally biased region" description="Pro residues" evidence="1">
    <location>
        <begin position="155"/>
        <end position="168"/>
    </location>
</feature>
<organism evidence="2 3">
    <name type="scientific">Polyangium sorediatum</name>
    <dbReference type="NCBI Taxonomy" id="889274"/>
    <lineage>
        <taxon>Bacteria</taxon>
        <taxon>Pseudomonadati</taxon>
        <taxon>Myxococcota</taxon>
        <taxon>Polyangia</taxon>
        <taxon>Polyangiales</taxon>
        <taxon>Polyangiaceae</taxon>
        <taxon>Polyangium</taxon>
    </lineage>
</organism>
<dbReference type="EMBL" id="JARZHI010000003">
    <property type="protein sequence ID" value="MDI1429030.1"/>
    <property type="molecule type" value="Genomic_DNA"/>
</dbReference>
<sequence>MPLPEVKTRWFSVACKVARTPDELLRDVLQLKRAARCSFRRIANVHPVIGRLIDELRAPLSVAKRIAHAPPAEQWRRAEQELAALVEKREGRGLAGLYERDLLAELQAATVPQVGHGAARRPIPGSNNRARSEVVSAVSAVSAGSGGYRQTEHAPPVPAPAADTPPRPHVARKKNEKAPTGFLRGGFVLSWSGLFFGVWRDLGGCL</sequence>
<evidence type="ECO:0000313" key="3">
    <source>
        <dbReference type="Proteomes" id="UP001160301"/>
    </source>
</evidence>
<feature type="region of interest" description="Disordered" evidence="1">
    <location>
        <begin position="115"/>
        <end position="172"/>
    </location>
</feature>
<proteinExistence type="predicted"/>
<evidence type="ECO:0000256" key="1">
    <source>
        <dbReference type="SAM" id="MobiDB-lite"/>
    </source>
</evidence>
<reference evidence="2 3" key="1">
    <citation type="submission" date="2023-04" db="EMBL/GenBank/DDBJ databases">
        <title>The genome sequence of Polyangium sorediatum DSM14670.</title>
        <authorList>
            <person name="Zhang X."/>
        </authorList>
    </citation>
    <scope>NUCLEOTIDE SEQUENCE [LARGE SCALE GENOMIC DNA]</scope>
    <source>
        <strain evidence="2 3">DSM 14670</strain>
    </source>
</reference>
<comment type="caution">
    <text evidence="2">The sequence shown here is derived from an EMBL/GenBank/DDBJ whole genome shotgun (WGS) entry which is preliminary data.</text>
</comment>
<evidence type="ECO:0000313" key="2">
    <source>
        <dbReference type="EMBL" id="MDI1429030.1"/>
    </source>
</evidence>
<protein>
    <submittedName>
        <fullName evidence="2">Uncharacterized protein</fullName>
    </submittedName>
</protein>
<dbReference type="RefSeq" id="WP_136967098.1">
    <property type="nucleotide sequence ID" value="NZ_JARZHI010000003.1"/>
</dbReference>
<gene>
    <name evidence="2" type="ORF">QHF89_05975</name>
</gene>